<accession>A0ABP1RMM9</accession>
<evidence type="ECO:0000313" key="2">
    <source>
        <dbReference type="EMBL" id="CAL8130965.1"/>
    </source>
</evidence>
<comment type="caution">
    <text evidence="2">The sequence shown here is derived from an EMBL/GenBank/DDBJ whole genome shotgun (WGS) entry which is preliminary data.</text>
</comment>
<organism evidence="2 3">
    <name type="scientific">Orchesella dallaii</name>
    <dbReference type="NCBI Taxonomy" id="48710"/>
    <lineage>
        <taxon>Eukaryota</taxon>
        <taxon>Metazoa</taxon>
        <taxon>Ecdysozoa</taxon>
        <taxon>Arthropoda</taxon>
        <taxon>Hexapoda</taxon>
        <taxon>Collembola</taxon>
        <taxon>Entomobryomorpha</taxon>
        <taxon>Entomobryoidea</taxon>
        <taxon>Orchesellidae</taxon>
        <taxon>Orchesellinae</taxon>
        <taxon>Orchesella</taxon>
    </lineage>
</organism>
<gene>
    <name evidence="2" type="ORF">ODALV1_LOCUS23964</name>
</gene>
<name>A0ABP1RMM9_9HEXA</name>
<feature type="region of interest" description="Disordered" evidence="1">
    <location>
        <begin position="1"/>
        <end position="39"/>
    </location>
</feature>
<feature type="compositionally biased region" description="Basic and acidic residues" evidence="1">
    <location>
        <begin position="29"/>
        <end position="39"/>
    </location>
</feature>
<evidence type="ECO:0000256" key="1">
    <source>
        <dbReference type="SAM" id="MobiDB-lite"/>
    </source>
</evidence>
<dbReference type="EMBL" id="CAXLJM020000086">
    <property type="protein sequence ID" value="CAL8130965.1"/>
    <property type="molecule type" value="Genomic_DNA"/>
</dbReference>
<sequence>MSSRTRQKGLDKDKEMSSNSDAVVMDPINNKKEDESEDKTPSELYAEILKLVKQPNATFQFAVFECCTVAFGSYAMSTRSPTFGVPVAFTELGIVVNFLHRRDNEGSDTIVGICIPFNTISDILVNWNDEYPVLFISVSPQIAEWVRQVLDMDGDPENGTGRYFCPDSEHQFQKMILLELTQESGAAKDNIAKLQTIYKDKLNEISSSASSAMLMSMMVPLELRAVVGEFIPNQVAP</sequence>
<keyword evidence="3" id="KW-1185">Reference proteome</keyword>
<protein>
    <submittedName>
        <fullName evidence="2">Uncharacterized protein</fullName>
    </submittedName>
</protein>
<evidence type="ECO:0000313" key="3">
    <source>
        <dbReference type="Proteomes" id="UP001642540"/>
    </source>
</evidence>
<proteinExistence type="predicted"/>
<reference evidence="2 3" key="1">
    <citation type="submission" date="2024-08" db="EMBL/GenBank/DDBJ databases">
        <authorList>
            <person name="Cucini C."/>
            <person name="Frati F."/>
        </authorList>
    </citation>
    <scope>NUCLEOTIDE SEQUENCE [LARGE SCALE GENOMIC DNA]</scope>
</reference>
<dbReference type="Proteomes" id="UP001642540">
    <property type="component" value="Unassembled WGS sequence"/>
</dbReference>